<evidence type="ECO:0000313" key="2">
    <source>
        <dbReference type="EMBL" id="GAA1606145.1"/>
    </source>
</evidence>
<name>A0ABN2EGG4_9ACTN</name>
<proteinExistence type="predicted"/>
<sequence length="114" mass="12102">MPAFQKVANAVLLALLILLPFALGTMLSGRSRGSRRVLKWARRLAITAVLLGIAYDVTGAVCLILAEPTPGHEPWTDPAAVVDYPTFFLPIGVAAFLAALGTLIGAIRARHRLG</sequence>
<evidence type="ECO:0000313" key="3">
    <source>
        <dbReference type="Proteomes" id="UP001500190"/>
    </source>
</evidence>
<keyword evidence="1" id="KW-0812">Transmembrane</keyword>
<keyword evidence="1" id="KW-0472">Membrane</keyword>
<feature type="transmembrane region" description="Helical" evidence="1">
    <location>
        <begin position="86"/>
        <end position="107"/>
    </location>
</feature>
<feature type="transmembrane region" description="Helical" evidence="1">
    <location>
        <begin position="44"/>
        <end position="66"/>
    </location>
</feature>
<gene>
    <name evidence="2" type="ORF">GCM10009742_64250</name>
</gene>
<feature type="transmembrane region" description="Helical" evidence="1">
    <location>
        <begin position="6"/>
        <end position="23"/>
    </location>
</feature>
<comment type="caution">
    <text evidence="2">The sequence shown here is derived from an EMBL/GenBank/DDBJ whole genome shotgun (WGS) entry which is preliminary data.</text>
</comment>
<dbReference type="EMBL" id="BAAAND010000011">
    <property type="protein sequence ID" value="GAA1606145.1"/>
    <property type="molecule type" value="Genomic_DNA"/>
</dbReference>
<protein>
    <submittedName>
        <fullName evidence="2">Uncharacterized protein</fullName>
    </submittedName>
</protein>
<reference evidence="2 3" key="1">
    <citation type="journal article" date="2019" name="Int. J. Syst. Evol. Microbiol.">
        <title>The Global Catalogue of Microorganisms (GCM) 10K type strain sequencing project: providing services to taxonomists for standard genome sequencing and annotation.</title>
        <authorList>
            <consortium name="The Broad Institute Genomics Platform"/>
            <consortium name="The Broad Institute Genome Sequencing Center for Infectious Disease"/>
            <person name="Wu L."/>
            <person name="Ma J."/>
        </authorList>
    </citation>
    <scope>NUCLEOTIDE SEQUENCE [LARGE SCALE GENOMIC DNA]</scope>
    <source>
        <strain evidence="2 3">JCM 14304</strain>
    </source>
</reference>
<keyword evidence="1" id="KW-1133">Transmembrane helix</keyword>
<keyword evidence="3" id="KW-1185">Reference proteome</keyword>
<organism evidence="2 3">
    <name type="scientific">Kribbella karoonensis</name>
    <dbReference type="NCBI Taxonomy" id="324851"/>
    <lineage>
        <taxon>Bacteria</taxon>
        <taxon>Bacillati</taxon>
        <taxon>Actinomycetota</taxon>
        <taxon>Actinomycetes</taxon>
        <taxon>Propionibacteriales</taxon>
        <taxon>Kribbellaceae</taxon>
        <taxon>Kribbella</taxon>
    </lineage>
</organism>
<dbReference type="Proteomes" id="UP001500190">
    <property type="component" value="Unassembled WGS sequence"/>
</dbReference>
<accession>A0ABN2EGG4</accession>
<evidence type="ECO:0000256" key="1">
    <source>
        <dbReference type="SAM" id="Phobius"/>
    </source>
</evidence>
<dbReference type="RefSeq" id="WP_344198214.1">
    <property type="nucleotide sequence ID" value="NZ_BAAAND010000011.1"/>
</dbReference>